<dbReference type="PANTHER" id="PTHR12904">
    <property type="match status" value="1"/>
</dbReference>
<dbReference type="InterPro" id="IPR056845">
    <property type="entry name" value="LRR_Zer-1"/>
</dbReference>
<dbReference type="EMBL" id="JBBCAQ010000028">
    <property type="protein sequence ID" value="KAK7585849.1"/>
    <property type="molecule type" value="Genomic_DNA"/>
</dbReference>
<comment type="caution">
    <text evidence="9">The sequence shown here is derived from an EMBL/GenBank/DDBJ whole genome shotgun (WGS) entry which is preliminary data.</text>
</comment>
<evidence type="ECO:0000256" key="2">
    <source>
        <dbReference type="ARBA" id="ARBA00022614"/>
    </source>
</evidence>
<dbReference type="InterPro" id="IPR051341">
    <property type="entry name" value="Zyg-11_UBL_adapter"/>
</dbReference>
<dbReference type="InterPro" id="IPR055142">
    <property type="entry name" value="ZER1-like_C"/>
</dbReference>
<dbReference type="Gene3D" id="1.25.10.10">
    <property type="entry name" value="Leucine-rich Repeat Variant"/>
    <property type="match status" value="1"/>
</dbReference>
<name>A0AAN9TDW7_9HEMI</name>
<evidence type="ECO:0000256" key="5">
    <source>
        <dbReference type="ARBA" id="ARBA00067612"/>
    </source>
</evidence>
<evidence type="ECO:0000259" key="8">
    <source>
        <dbReference type="Pfam" id="PF25013"/>
    </source>
</evidence>
<accession>A0AAN9TDW7</accession>
<evidence type="ECO:0000259" key="7">
    <source>
        <dbReference type="Pfam" id="PF22964"/>
    </source>
</evidence>
<evidence type="ECO:0000256" key="6">
    <source>
        <dbReference type="ARBA" id="ARBA00081214"/>
    </source>
</evidence>
<feature type="domain" description="Protein zer-1 homolog-like C-terminal" evidence="7">
    <location>
        <begin position="395"/>
        <end position="745"/>
    </location>
</feature>
<dbReference type="Gene3D" id="3.80.10.10">
    <property type="entry name" value="Ribonuclease Inhibitor"/>
    <property type="match status" value="1"/>
</dbReference>
<dbReference type="SUPFAM" id="SSF48371">
    <property type="entry name" value="ARM repeat"/>
    <property type="match status" value="1"/>
</dbReference>
<keyword evidence="2" id="KW-0433">Leucine-rich repeat</keyword>
<keyword evidence="4" id="KW-0833">Ubl conjugation pathway</keyword>
<reference evidence="9 10" key="1">
    <citation type="submission" date="2024-03" db="EMBL/GenBank/DDBJ databases">
        <title>Adaptation during the transition from Ophiocordyceps entomopathogen to insect associate is accompanied by gene loss and intensified selection.</title>
        <authorList>
            <person name="Ward C.M."/>
            <person name="Onetto C.A."/>
            <person name="Borneman A.R."/>
        </authorList>
    </citation>
    <scope>NUCLEOTIDE SEQUENCE [LARGE SCALE GENOMIC DNA]</scope>
    <source>
        <strain evidence="9">AWRI1</strain>
        <tissue evidence="9">Single Adult Female</tissue>
    </source>
</reference>
<evidence type="ECO:0000313" key="10">
    <source>
        <dbReference type="Proteomes" id="UP001367676"/>
    </source>
</evidence>
<evidence type="ECO:0000256" key="4">
    <source>
        <dbReference type="ARBA" id="ARBA00022786"/>
    </source>
</evidence>
<keyword evidence="3" id="KW-0677">Repeat</keyword>
<dbReference type="FunFam" id="1.25.10.10:FF:000111">
    <property type="entry name" value="Protein zer-1 homolog"/>
    <property type="match status" value="1"/>
</dbReference>
<dbReference type="InterPro" id="IPR006553">
    <property type="entry name" value="Leu-rich_rpt_Cys-con_subtyp"/>
</dbReference>
<evidence type="ECO:0000256" key="1">
    <source>
        <dbReference type="ARBA" id="ARBA00009420"/>
    </source>
</evidence>
<dbReference type="InterPro" id="IPR016024">
    <property type="entry name" value="ARM-type_fold"/>
</dbReference>
<keyword evidence="10" id="KW-1185">Reference proteome</keyword>
<dbReference type="PANTHER" id="PTHR12904:SF23">
    <property type="entry name" value="PROTEIN ZER-1 HOMOLOG"/>
    <property type="match status" value="1"/>
</dbReference>
<gene>
    <name evidence="9" type="ORF">V9T40_000028</name>
</gene>
<evidence type="ECO:0000256" key="3">
    <source>
        <dbReference type="ARBA" id="ARBA00022737"/>
    </source>
</evidence>
<dbReference type="GO" id="GO:0031462">
    <property type="term" value="C:Cul2-RING ubiquitin ligase complex"/>
    <property type="evidence" value="ECO:0007669"/>
    <property type="project" value="TreeGrafter"/>
</dbReference>
<dbReference type="Proteomes" id="UP001367676">
    <property type="component" value="Unassembled WGS sequence"/>
</dbReference>
<proteinExistence type="inferred from homology"/>
<comment type="similarity">
    <text evidence="1">Belongs to the zyg-11 family.</text>
</comment>
<protein>
    <recommendedName>
        <fullName evidence="5">Protein zer-1 homolog</fullName>
    </recommendedName>
    <alternativeName>
        <fullName evidence="6">Zyg-11 homolog B-like protein</fullName>
    </alternativeName>
</protein>
<dbReference type="InterPro" id="IPR011989">
    <property type="entry name" value="ARM-like"/>
</dbReference>
<dbReference type="SUPFAM" id="SSF52047">
    <property type="entry name" value="RNI-like"/>
    <property type="match status" value="1"/>
</dbReference>
<sequence>MFFSIIKSDTDPDTLANISLNCICQNLNEVFERNDSGLCLESGMMLPKEICEALIEEYQRLGYSIDDKFANIFADNGRTTLQKVTIWNSSITDEGLKKILKYNLRELDLAYCKKLTPSTFDYINKYGKNLKSLSLGTEVNIITELMTDAERKKKNSISLRRCYTLDTPNLTRLVLRNIQHKFLPCFYEVLLLPLPKLTHLDLSCCNDLGDLSFIENFPNLISLVLFNCNKLQQAIPNICRLTRLRHLDISQAEESQGMYEHENQVLKSIVEALPNLTSLDISGTNLAGKGNVIKDLFDETQQIHSDIPGLASRSKRPLEFLGLYGTLHRACKRHDIPAIKVSGDNDENQLLTAGVVYMHRPQMLQRVLNDLFHFLRADACVNINKILQIILEGLNTHAQEKFIQISGSAALFYIVRNKHASFLTVNMRNLIINTLINSMQLHRTDETMLRNGCLTLCQFRIPQDILFKYNTLVELLLHIIMDKDQEGFVQRIGIYLMNSLACQVNDAQKEILGNLGIIEKMLTLIRHRIEKDVCDDVMEVAWSTMWNVTDETPINCQRFLAGGGMSCFMSCLEHFHEKNELMRNMMGLLGNVAEVQELRSGLMQYVRVFYDLLDSFLDGIEVSYNAAGVISHIASDGAAAWQCEEVERVDVLRKMVNSIERWNLRSERNINYHSFEPILKLTRIRHTPECQHWAIWALANLTSVYPEKYCPILEAEGGLNDVQALMDDPTPYERIKELANMVLTNYRAYKEVEQQNQNEDQNELMNTGE</sequence>
<dbReference type="AlphaFoldDB" id="A0AAN9TDW7"/>
<organism evidence="9 10">
    <name type="scientific">Parthenolecanium corni</name>
    <dbReference type="NCBI Taxonomy" id="536013"/>
    <lineage>
        <taxon>Eukaryota</taxon>
        <taxon>Metazoa</taxon>
        <taxon>Ecdysozoa</taxon>
        <taxon>Arthropoda</taxon>
        <taxon>Hexapoda</taxon>
        <taxon>Insecta</taxon>
        <taxon>Pterygota</taxon>
        <taxon>Neoptera</taxon>
        <taxon>Paraneoptera</taxon>
        <taxon>Hemiptera</taxon>
        <taxon>Sternorrhyncha</taxon>
        <taxon>Coccoidea</taxon>
        <taxon>Coccidae</taxon>
        <taxon>Parthenolecanium</taxon>
    </lineage>
</organism>
<dbReference type="Pfam" id="PF25013">
    <property type="entry name" value="LRR_Zer-1"/>
    <property type="match status" value="1"/>
</dbReference>
<dbReference type="Pfam" id="PF22964">
    <property type="entry name" value="ZER1-like_2nd"/>
    <property type="match status" value="1"/>
</dbReference>
<dbReference type="SMART" id="SM00367">
    <property type="entry name" value="LRR_CC"/>
    <property type="match status" value="3"/>
</dbReference>
<feature type="domain" description="Zer-1-like leucine-rich repeats region" evidence="8">
    <location>
        <begin position="189"/>
        <end position="326"/>
    </location>
</feature>
<evidence type="ECO:0000313" key="9">
    <source>
        <dbReference type="EMBL" id="KAK7585849.1"/>
    </source>
</evidence>
<dbReference type="InterPro" id="IPR032675">
    <property type="entry name" value="LRR_dom_sf"/>
</dbReference>